<organism evidence="2 3">
    <name type="scientific">Erythranthe guttata</name>
    <name type="common">Yellow monkey flower</name>
    <name type="synonym">Mimulus guttatus</name>
    <dbReference type="NCBI Taxonomy" id="4155"/>
    <lineage>
        <taxon>Eukaryota</taxon>
        <taxon>Viridiplantae</taxon>
        <taxon>Streptophyta</taxon>
        <taxon>Embryophyta</taxon>
        <taxon>Tracheophyta</taxon>
        <taxon>Spermatophyta</taxon>
        <taxon>Magnoliopsida</taxon>
        <taxon>eudicotyledons</taxon>
        <taxon>Gunneridae</taxon>
        <taxon>Pentapetalae</taxon>
        <taxon>asterids</taxon>
        <taxon>lamiids</taxon>
        <taxon>Lamiales</taxon>
        <taxon>Phrymaceae</taxon>
        <taxon>Erythranthe</taxon>
    </lineage>
</organism>
<proteinExistence type="predicted"/>
<protein>
    <submittedName>
        <fullName evidence="2">Uncharacterized protein</fullName>
    </submittedName>
</protein>
<feature type="region of interest" description="Disordered" evidence="1">
    <location>
        <begin position="84"/>
        <end position="124"/>
    </location>
</feature>
<reference evidence="2 3" key="1">
    <citation type="journal article" date="2013" name="Proc. Natl. Acad. Sci. U.S.A.">
        <title>Fine-scale variation in meiotic recombination in Mimulus inferred from population shotgun sequencing.</title>
        <authorList>
            <person name="Hellsten U."/>
            <person name="Wright K.M."/>
            <person name="Jenkins J."/>
            <person name="Shu S."/>
            <person name="Yuan Y."/>
            <person name="Wessler S.R."/>
            <person name="Schmutz J."/>
            <person name="Willis J.H."/>
            <person name="Rokhsar D.S."/>
        </authorList>
    </citation>
    <scope>NUCLEOTIDE SEQUENCE [LARGE SCALE GENOMIC DNA]</scope>
    <source>
        <strain evidence="3">cv. DUN x IM62</strain>
    </source>
</reference>
<evidence type="ECO:0000256" key="1">
    <source>
        <dbReference type="SAM" id="MobiDB-lite"/>
    </source>
</evidence>
<dbReference type="Proteomes" id="UP000030748">
    <property type="component" value="Unassembled WGS sequence"/>
</dbReference>
<accession>A0A022RDV3</accession>
<feature type="compositionally biased region" description="Basic residues" evidence="1">
    <location>
        <begin position="107"/>
        <end position="117"/>
    </location>
</feature>
<sequence>MCKNTSGSEPIEQRPRFVVKIRVLTPHAAASVAASLRVRVNRVDSGHESEDLFEERFVARNRQRPRVIGESVLLLGVAEQPPENGVIQVSGADDEPPGTAPHADRHVSRRHVRRKSVRCGLPPP</sequence>
<dbReference type="AlphaFoldDB" id="A0A022RDV3"/>
<dbReference type="EMBL" id="KI630513">
    <property type="protein sequence ID" value="EYU37908.1"/>
    <property type="molecule type" value="Genomic_DNA"/>
</dbReference>
<evidence type="ECO:0000313" key="3">
    <source>
        <dbReference type="Proteomes" id="UP000030748"/>
    </source>
</evidence>
<name>A0A022RDV3_ERYGU</name>
<evidence type="ECO:0000313" key="2">
    <source>
        <dbReference type="EMBL" id="EYU37908.1"/>
    </source>
</evidence>
<gene>
    <name evidence="2" type="ORF">MIMGU_mgv1a016354mg</name>
</gene>
<keyword evidence="3" id="KW-1185">Reference proteome</keyword>